<organism evidence="1 2">
    <name type="scientific">Physocladia obscura</name>
    <dbReference type="NCBI Taxonomy" id="109957"/>
    <lineage>
        <taxon>Eukaryota</taxon>
        <taxon>Fungi</taxon>
        <taxon>Fungi incertae sedis</taxon>
        <taxon>Chytridiomycota</taxon>
        <taxon>Chytridiomycota incertae sedis</taxon>
        <taxon>Chytridiomycetes</taxon>
        <taxon>Chytridiales</taxon>
        <taxon>Chytriomycetaceae</taxon>
        <taxon>Physocladia</taxon>
    </lineage>
</organism>
<accession>A0AAD5X6W3</accession>
<gene>
    <name evidence="1" type="ORF">HK100_010720</name>
</gene>
<protein>
    <submittedName>
        <fullName evidence="1">Uncharacterized protein</fullName>
    </submittedName>
</protein>
<evidence type="ECO:0000313" key="1">
    <source>
        <dbReference type="EMBL" id="KAJ3078466.1"/>
    </source>
</evidence>
<dbReference type="EMBL" id="JADGJH010006009">
    <property type="protein sequence ID" value="KAJ3078466.1"/>
    <property type="molecule type" value="Genomic_DNA"/>
</dbReference>
<keyword evidence="2" id="KW-1185">Reference proteome</keyword>
<name>A0AAD5X6W3_9FUNG</name>
<dbReference type="Proteomes" id="UP001211907">
    <property type="component" value="Unassembled WGS sequence"/>
</dbReference>
<proteinExistence type="predicted"/>
<dbReference type="AlphaFoldDB" id="A0AAD5X6W3"/>
<evidence type="ECO:0000313" key="2">
    <source>
        <dbReference type="Proteomes" id="UP001211907"/>
    </source>
</evidence>
<feature type="non-terminal residue" evidence="1">
    <location>
        <position position="91"/>
    </location>
</feature>
<sequence length="91" mass="9753">MRTNNTRMDPAVLTYFLRRVAEITNPPYDARVVHLLVELVETVSVDSMGSVATRDVIVGMLYLFFEGLEEENGNVHGGGGGGGGGVVVEEA</sequence>
<reference evidence="1" key="1">
    <citation type="submission" date="2020-05" db="EMBL/GenBank/DDBJ databases">
        <title>Phylogenomic resolution of chytrid fungi.</title>
        <authorList>
            <person name="Stajich J.E."/>
            <person name="Amses K."/>
            <person name="Simmons R."/>
            <person name="Seto K."/>
            <person name="Myers J."/>
            <person name="Bonds A."/>
            <person name="Quandt C.A."/>
            <person name="Barry K."/>
            <person name="Liu P."/>
            <person name="Grigoriev I."/>
            <person name="Longcore J.E."/>
            <person name="James T.Y."/>
        </authorList>
    </citation>
    <scope>NUCLEOTIDE SEQUENCE</scope>
    <source>
        <strain evidence="1">JEL0513</strain>
    </source>
</reference>
<comment type="caution">
    <text evidence="1">The sequence shown here is derived from an EMBL/GenBank/DDBJ whole genome shotgun (WGS) entry which is preliminary data.</text>
</comment>